<dbReference type="SMART" id="SM00020">
    <property type="entry name" value="Tryp_SPc"/>
    <property type="match status" value="1"/>
</dbReference>
<dbReference type="PANTHER" id="PTHR24260">
    <property type="match status" value="1"/>
</dbReference>
<protein>
    <recommendedName>
        <fullName evidence="4">Peptidase S1 domain-containing protein</fullName>
    </recommendedName>
</protein>
<evidence type="ECO:0000259" key="4">
    <source>
        <dbReference type="PROSITE" id="PS50240"/>
    </source>
</evidence>
<dbReference type="GO" id="GO:0004252">
    <property type="term" value="F:serine-type endopeptidase activity"/>
    <property type="evidence" value="ECO:0007669"/>
    <property type="project" value="InterPro"/>
</dbReference>
<comment type="similarity">
    <text evidence="2">Belongs to the peptidase S1 family. CLIP subfamily.</text>
</comment>
<dbReference type="InterPro" id="IPR051333">
    <property type="entry name" value="CLIP_Serine_Protease"/>
</dbReference>
<dbReference type="AlphaFoldDB" id="A0A9N9RIS1"/>
<dbReference type="Gene3D" id="2.40.10.10">
    <property type="entry name" value="Trypsin-like serine proteases"/>
    <property type="match status" value="2"/>
</dbReference>
<gene>
    <name evidence="5" type="ORF">CHIRRI_LOCUS491</name>
</gene>
<evidence type="ECO:0000256" key="3">
    <source>
        <dbReference type="SAM" id="SignalP"/>
    </source>
</evidence>
<reference evidence="5" key="2">
    <citation type="submission" date="2022-10" db="EMBL/GenBank/DDBJ databases">
        <authorList>
            <consortium name="ENA_rothamsted_submissions"/>
            <consortium name="culmorum"/>
            <person name="King R."/>
        </authorList>
    </citation>
    <scope>NUCLEOTIDE SEQUENCE</scope>
</reference>
<keyword evidence="1" id="KW-1015">Disulfide bond</keyword>
<dbReference type="CDD" id="cd00190">
    <property type="entry name" value="Tryp_SPc"/>
    <property type="match status" value="1"/>
</dbReference>
<feature type="signal peptide" evidence="3">
    <location>
        <begin position="1"/>
        <end position="21"/>
    </location>
</feature>
<dbReference type="SUPFAM" id="SSF50494">
    <property type="entry name" value="Trypsin-like serine proteases"/>
    <property type="match status" value="1"/>
</dbReference>
<dbReference type="InterPro" id="IPR001314">
    <property type="entry name" value="Peptidase_S1A"/>
</dbReference>
<sequence length="540" mass="61950">MFRINTFALTLSISSILLINGQRIEYLNGLLEDQLCTLDSGSYGRCRKISDCAADFEIHRRDKTVLKVCSFASHAQSHVICCSQHLDSNSQLSIGEQTTKLYSTMRPSLITRTDQTTTRTDRTTTFIDRTTQRIVRTTTRPIRTTTTERTTAKIYRTTPRIIQTTTGPYLNFREDQDEVFDIKNDPNRYEISTTEQINKNIDLIDFDSCQDELLKYRIQWINTNHFGKAMADKIIPLNKENCDFLTELNQQSGTTTQNFYSCRLARGRYFIINNSKRRPEVPKVREGFRPNMAAIGWTDKIGGITYRCFGSIVTEKFIVTAAHCQDFDDLRPNTVRVGDRYLMSRKDDENAQQLKIQEFTVHTNYKPTLDYNDIAMIETVERIVFNNFVVPSCIGNLYNSNENENTVSGYGDEDDGSLMNVLMEMNVEVIDNSECNKVYGKDQQLPWGIIDSQICVRSKATRKEINETCFGESGSPLQFKSSHDIKEDDYGSDYISTTYETSTIIGIQSFSTSCAFDIPSVYTRLESYTDWMRSVIEKSI</sequence>
<dbReference type="InterPro" id="IPR009003">
    <property type="entry name" value="Peptidase_S1_PA"/>
</dbReference>
<dbReference type="GO" id="GO:0006508">
    <property type="term" value="P:proteolysis"/>
    <property type="evidence" value="ECO:0007669"/>
    <property type="project" value="InterPro"/>
</dbReference>
<accession>A0A9N9RIS1</accession>
<dbReference type="OrthoDB" id="10004439at2759"/>
<feature type="domain" description="Peptidase S1" evidence="4">
    <location>
        <begin position="271"/>
        <end position="537"/>
    </location>
</feature>
<dbReference type="InterPro" id="IPR001254">
    <property type="entry name" value="Trypsin_dom"/>
</dbReference>
<dbReference type="Pfam" id="PF00089">
    <property type="entry name" value="Trypsin"/>
    <property type="match status" value="1"/>
</dbReference>
<dbReference type="InterPro" id="IPR018114">
    <property type="entry name" value="TRYPSIN_HIS"/>
</dbReference>
<keyword evidence="6" id="KW-1185">Reference proteome</keyword>
<proteinExistence type="inferred from homology"/>
<dbReference type="Proteomes" id="UP001153620">
    <property type="component" value="Chromosome 1"/>
</dbReference>
<dbReference type="InterPro" id="IPR043504">
    <property type="entry name" value="Peptidase_S1_PA_chymotrypsin"/>
</dbReference>
<dbReference type="PANTHER" id="PTHR24260:SF147">
    <property type="entry name" value="EG:BACR7A4.3 PROTEIN-RELATED"/>
    <property type="match status" value="1"/>
</dbReference>
<keyword evidence="3" id="KW-0732">Signal</keyword>
<feature type="chain" id="PRO_5040354771" description="Peptidase S1 domain-containing protein" evidence="3">
    <location>
        <begin position="22"/>
        <end position="540"/>
    </location>
</feature>
<evidence type="ECO:0000313" key="5">
    <source>
        <dbReference type="EMBL" id="CAG9797493.1"/>
    </source>
</evidence>
<organism evidence="5 6">
    <name type="scientific">Chironomus riparius</name>
    <dbReference type="NCBI Taxonomy" id="315576"/>
    <lineage>
        <taxon>Eukaryota</taxon>
        <taxon>Metazoa</taxon>
        <taxon>Ecdysozoa</taxon>
        <taxon>Arthropoda</taxon>
        <taxon>Hexapoda</taxon>
        <taxon>Insecta</taxon>
        <taxon>Pterygota</taxon>
        <taxon>Neoptera</taxon>
        <taxon>Endopterygota</taxon>
        <taxon>Diptera</taxon>
        <taxon>Nematocera</taxon>
        <taxon>Chironomoidea</taxon>
        <taxon>Chironomidae</taxon>
        <taxon>Chironominae</taxon>
        <taxon>Chironomus</taxon>
    </lineage>
</organism>
<evidence type="ECO:0000256" key="2">
    <source>
        <dbReference type="ARBA" id="ARBA00024195"/>
    </source>
</evidence>
<reference evidence="5" key="1">
    <citation type="submission" date="2022-01" db="EMBL/GenBank/DDBJ databases">
        <authorList>
            <person name="King R."/>
        </authorList>
    </citation>
    <scope>NUCLEOTIDE SEQUENCE</scope>
</reference>
<name>A0A9N9RIS1_9DIPT</name>
<dbReference type="FunFam" id="2.40.10.10:FF:000068">
    <property type="entry name" value="transmembrane protease serine 2"/>
    <property type="match status" value="1"/>
</dbReference>
<evidence type="ECO:0000313" key="6">
    <source>
        <dbReference type="Proteomes" id="UP001153620"/>
    </source>
</evidence>
<dbReference type="PROSITE" id="PS00134">
    <property type="entry name" value="TRYPSIN_HIS"/>
    <property type="match status" value="1"/>
</dbReference>
<dbReference type="PRINTS" id="PR00722">
    <property type="entry name" value="CHYMOTRYPSIN"/>
</dbReference>
<dbReference type="EMBL" id="OU895877">
    <property type="protein sequence ID" value="CAG9797493.1"/>
    <property type="molecule type" value="Genomic_DNA"/>
</dbReference>
<evidence type="ECO:0000256" key="1">
    <source>
        <dbReference type="ARBA" id="ARBA00023157"/>
    </source>
</evidence>
<dbReference type="PROSITE" id="PS50240">
    <property type="entry name" value="TRYPSIN_DOM"/>
    <property type="match status" value="1"/>
</dbReference>